<dbReference type="EMBL" id="CALLCH030000011">
    <property type="protein sequence ID" value="CAI4214270.1"/>
    <property type="molecule type" value="Genomic_DNA"/>
</dbReference>
<dbReference type="InterPro" id="IPR016162">
    <property type="entry name" value="Ald_DH_N"/>
</dbReference>
<dbReference type="InterPro" id="IPR016163">
    <property type="entry name" value="Ald_DH_C"/>
</dbReference>
<dbReference type="OrthoDB" id="310895at2759"/>
<organism evidence="5 6">
    <name type="scientific">Parascedosporium putredinis</name>
    <dbReference type="NCBI Taxonomy" id="1442378"/>
    <lineage>
        <taxon>Eukaryota</taxon>
        <taxon>Fungi</taxon>
        <taxon>Dikarya</taxon>
        <taxon>Ascomycota</taxon>
        <taxon>Pezizomycotina</taxon>
        <taxon>Sordariomycetes</taxon>
        <taxon>Hypocreomycetidae</taxon>
        <taxon>Microascales</taxon>
        <taxon>Microascaceae</taxon>
        <taxon>Parascedosporium</taxon>
    </lineage>
</organism>
<dbReference type="Proteomes" id="UP000838763">
    <property type="component" value="Unassembled WGS sequence"/>
</dbReference>
<gene>
    <name evidence="5" type="ORF">PPNO1_LOCUS4001</name>
</gene>
<feature type="domain" description="Aldehyde dehydrogenase" evidence="4">
    <location>
        <begin position="147"/>
        <end position="395"/>
    </location>
</feature>
<evidence type="ECO:0000313" key="6">
    <source>
        <dbReference type="Proteomes" id="UP000838763"/>
    </source>
</evidence>
<dbReference type="InterPro" id="IPR015590">
    <property type="entry name" value="Aldehyde_DH_dom"/>
</dbReference>
<comment type="caution">
    <text evidence="5">The sequence shown here is derived from an EMBL/GenBank/DDBJ whole genome shotgun (WGS) entry which is preliminary data.</text>
</comment>
<feature type="domain" description="Aldehyde dehydrogenase" evidence="4">
    <location>
        <begin position="26"/>
        <end position="138"/>
    </location>
</feature>
<evidence type="ECO:0000256" key="1">
    <source>
        <dbReference type="ARBA" id="ARBA00023002"/>
    </source>
</evidence>
<dbReference type="GO" id="GO:0004777">
    <property type="term" value="F:succinate-semialdehyde dehydrogenase (NAD+) activity"/>
    <property type="evidence" value="ECO:0007669"/>
    <property type="project" value="TreeGrafter"/>
</dbReference>
<evidence type="ECO:0000313" key="5">
    <source>
        <dbReference type="EMBL" id="CAI4214270.1"/>
    </source>
</evidence>
<proteinExistence type="inferred from homology"/>
<evidence type="ECO:0000256" key="3">
    <source>
        <dbReference type="RuleBase" id="RU003345"/>
    </source>
</evidence>
<sequence>MTTQGSGQGALNQQQQIFVNGQYRPSSDDTQFPVTNPMTGETIYTCSSATVQDVSEAVETAHTAFKTWSRTSPSKKRAIFLKAADILETYIHGDAPDILRQEISATESWIKVNIFATAGVLRETAGLVTHIKGKLFQQIGPGPQSSAIACPLICGNTVVLKPSEKSPKSQNLVIKALTEAGLPTGCISFLPCSPARAAEITEFAVKHPKIRHVNFTGSERVGTIIAGWAASCLKKCVLELGGKAPAIVREDANLDDAVEAIVFGGLSNNGQVCMSTERVIVHKSIADEFKQKLLARVGSLKCGNHMLEKDISISGLFTPTSATRVLSLTKSAVDAGATLLLGDLQIGGPNKTIIRPHILEGVTRDMRLYHEESFGPVMVLIEFTDDEEALNLANDKIDEKASGKSVQVRIIVFTPSI</sequence>
<comment type="similarity">
    <text evidence="3">Belongs to the aldehyde dehydrogenase family.</text>
</comment>
<dbReference type="Gene3D" id="3.40.309.10">
    <property type="entry name" value="Aldehyde Dehydrogenase, Chain A, domain 2"/>
    <property type="match status" value="1"/>
</dbReference>
<dbReference type="InterPro" id="IPR029510">
    <property type="entry name" value="Ald_DH_CS_GLU"/>
</dbReference>
<dbReference type="PANTHER" id="PTHR43353">
    <property type="entry name" value="SUCCINATE-SEMIALDEHYDE DEHYDROGENASE, MITOCHONDRIAL"/>
    <property type="match status" value="1"/>
</dbReference>
<dbReference type="SUPFAM" id="SSF53720">
    <property type="entry name" value="ALDH-like"/>
    <property type="match status" value="1"/>
</dbReference>
<name>A0A9P1H1J7_9PEZI</name>
<dbReference type="PROSITE" id="PS00687">
    <property type="entry name" value="ALDEHYDE_DEHYDR_GLU"/>
    <property type="match status" value="1"/>
</dbReference>
<dbReference type="Pfam" id="PF00171">
    <property type="entry name" value="Aldedh"/>
    <property type="match status" value="2"/>
</dbReference>
<dbReference type="Gene3D" id="3.40.605.10">
    <property type="entry name" value="Aldehyde Dehydrogenase, Chain A, domain 1"/>
    <property type="match status" value="2"/>
</dbReference>
<keyword evidence="6" id="KW-1185">Reference proteome</keyword>
<dbReference type="PANTHER" id="PTHR43353:SF6">
    <property type="entry name" value="CYTOPLASMIC ALDEHYDE DEHYDROGENASE (EUROFUNG)"/>
    <property type="match status" value="1"/>
</dbReference>
<protein>
    <recommendedName>
        <fullName evidence="4">Aldehyde dehydrogenase domain-containing protein</fullName>
    </recommendedName>
</protein>
<accession>A0A9P1H1J7</accession>
<evidence type="ECO:0000259" key="4">
    <source>
        <dbReference type="Pfam" id="PF00171"/>
    </source>
</evidence>
<dbReference type="GO" id="GO:0009450">
    <property type="term" value="P:gamma-aminobutyric acid catabolic process"/>
    <property type="evidence" value="ECO:0007669"/>
    <property type="project" value="TreeGrafter"/>
</dbReference>
<feature type="active site" evidence="2">
    <location>
        <position position="239"/>
    </location>
</feature>
<dbReference type="InterPro" id="IPR050740">
    <property type="entry name" value="Aldehyde_DH_Superfamily"/>
</dbReference>
<dbReference type="InterPro" id="IPR016161">
    <property type="entry name" value="Ald_DH/histidinol_DH"/>
</dbReference>
<reference evidence="5" key="1">
    <citation type="submission" date="2022-11" db="EMBL/GenBank/DDBJ databases">
        <authorList>
            <person name="Scott C."/>
            <person name="Bruce N."/>
        </authorList>
    </citation>
    <scope>NUCLEOTIDE SEQUENCE</scope>
</reference>
<evidence type="ECO:0000256" key="2">
    <source>
        <dbReference type="PROSITE-ProRule" id="PRU10007"/>
    </source>
</evidence>
<keyword evidence="1 3" id="KW-0560">Oxidoreductase</keyword>
<dbReference type="AlphaFoldDB" id="A0A9P1H1J7"/>